<comment type="caution">
    <text evidence="7">The sequence shown here is derived from an EMBL/GenBank/DDBJ whole genome shotgun (WGS) entry which is preliminary data.</text>
</comment>
<dbReference type="InterPro" id="IPR003594">
    <property type="entry name" value="HATPase_dom"/>
</dbReference>
<evidence type="ECO:0000256" key="3">
    <source>
        <dbReference type="ARBA" id="ARBA00022553"/>
    </source>
</evidence>
<dbReference type="EC" id="2.7.13.3" evidence="2"/>
<evidence type="ECO:0000256" key="5">
    <source>
        <dbReference type="SAM" id="Phobius"/>
    </source>
</evidence>
<dbReference type="Proteomes" id="UP000283433">
    <property type="component" value="Unassembled WGS sequence"/>
</dbReference>
<keyword evidence="5" id="KW-1133">Transmembrane helix</keyword>
<name>A0A419S5I6_9SPHI</name>
<dbReference type="AlphaFoldDB" id="A0A419S5I6"/>
<keyword evidence="5" id="KW-0812">Transmembrane</keyword>
<dbReference type="SMART" id="SM00028">
    <property type="entry name" value="TPR"/>
    <property type="match status" value="4"/>
</dbReference>
<dbReference type="InterPro" id="IPR019734">
    <property type="entry name" value="TPR_rpt"/>
</dbReference>
<reference evidence="7 8" key="1">
    <citation type="submission" date="2016-07" db="EMBL/GenBank/DDBJ databases">
        <title>Genome of Pelobium manganitolerans.</title>
        <authorList>
            <person name="Wu S."/>
            <person name="Wang G."/>
        </authorList>
    </citation>
    <scope>NUCLEOTIDE SEQUENCE [LARGE SCALE GENOMIC DNA]</scope>
    <source>
        <strain evidence="7 8">YS-25</strain>
    </source>
</reference>
<evidence type="ECO:0000256" key="1">
    <source>
        <dbReference type="ARBA" id="ARBA00000085"/>
    </source>
</evidence>
<proteinExistence type="predicted"/>
<keyword evidence="8" id="KW-1185">Reference proteome</keyword>
<accession>A0A419S5I6</accession>
<dbReference type="Gene3D" id="1.10.287.130">
    <property type="match status" value="1"/>
</dbReference>
<protein>
    <recommendedName>
        <fullName evidence="2">histidine kinase</fullName>
        <ecNumber evidence="2">2.7.13.3</ecNumber>
    </recommendedName>
</protein>
<dbReference type="PRINTS" id="PR00344">
    <property type="entry name" value="BCTRLSENSOR"/>
</dbReference>
<dbReference type="EMBL" id="MBTA01000023">
    <property type="protein sequence ID" value="RKD16115.1"/>
    <property type="molecule type" value="Genomic_DNA"/>
</dbReference>
<dbReference type="Gene3D" id="1.25.40.10">
    <property type="entry name" value="Tetratricopeptide repeat domain"/>
    <property type="match status" value="2"/>
</dbReference>
<keyword evidence="4" id="KW-0802">TPR repeat</keyword>
<dbReference type="PANTHER" id="PTHR43547">
    <property type="entry name" value="TWO-COMPONENT HISTIDINE KINASE"/>
    <property type="match status" value="1"/>
</dbReference>
<evidence type="ECO:0000256" key="2">
    <source>
        <dbReference type="ARBA" id="ARBA00012438"/>
    </source>
</evidence>
<keyword evidence="3" id="KW-0597">Phosphoprotein</keyword>
<dbReference type="InterPro" id="IPR036890">
    <property type="entry name" value="HATPase_C_sf"/>
</dbReference>
<dbReference type="GO" id="GO:0000155">
    <property type="term" value="F:phosphorelay sensor kinase activity"/>
    <property type="evidence" value="ECO:0007669"/>
    <property type="project" value="InterPro"/>
</dbReference>
<feature type="repeat" description="TPR" evidence="4">
    <location>
        <begin position="252"/>
        <end position="285"/>
    </location>
</feature>
<dbReference type="InterPro" id="IPR005467">
    <property type="entry name" value="His_kinase_dom"/>
</dbReference>
<dbReference type="PROSITE" id="PS51257">
    <property type="entry name" value="PROKAR_LIPOPROTEIN"/>
    <property type="match status" value="1"/>
</dbReference>
<dbReference type="SMART" id="SM00388">
    <property type="entry name" value="HisKA"/>
    <property type="match status" value="1"/>
</dbReference>
<dbReference type="SMART" id="SM00387">
    <property type="entry name" value="HATPase_c"/>
    <property type="match status" value="1"/>
</dbReference>
<dbReference type="SUPFAM" id="SSF55874">
    <property type="entry name" value="ATPase domain of HSP90 chaperone/DNA topoisomerase II/histidine kinase"/>
    <property type="match status" value="1"/>
</dbReference>
<dbReference type="CDD" id="cd00082">
    <property type="entry name" value="HisKA"/>
    <property type="match status" value="1"/>
</dbReference>
<organism evidence="7 8">
    <name type="scientific">Pelobium manganitolerans</name>
    <dbReference type="NCBI Taxonomy" id="1842495"/>
    <lineage>
        <taxon>Bacteria</taxon>
        <taxon>Pseudomonadati</taxon>
        <taxon>Bacteroidota</taxon>
        <taxon>Sphingobacteriia</taxon>
        <taxon>Sphingobacteriales</taxon>
        <taxon>Sphingobacteriaceae</taxon>
        <taxon>Pelobium</taxon>
    </lineage>
</organism>
<evidence type="ECO:0000313" key="7">
    <source>
        <dbReference type="EMBL" id="RKD16115.1"/>
    </source>
</evidence>
<gene>
    <name evidence="7" type="ORF">BCY91_04295</name>
</gene>
<dbReference type="PROSITE" id="PS50109">
    <property type="entry name" value="HIS_KIN"/>
    <property type="match status" value="1"/>
</dbReference>
<evidence type="ECO:0000313" key="8">
    <source>
        <dbReference type="Proteomes" id="UP000283433"/>
    </source>
</evidence>
<comment type="catalytic activity">
    <reaction evidence="1">
        <text>ATP + protein L-histidine = ADP + protein N-phospho-L-histidine.</text>
        <dbReference type="EC" id="2.7.13.3"/>
    </reaction>
</comment>
<dbReference type="SUPFAM" id="SSF47384">
    <property type="entry name" value="Homodimeric domain of signal transducing histidine kinase"/>
    <property type="match status" value="1"/>
</dbReference>
<sequence length="678" mass="77585">MFLRQNIFNLKLVRFFLVFSVLFVSCEKESTRYLRNEKYFDDIMLNIIEIKLQKGAKKAYLALDSIKQHDPEVNPLFVFKYYRFMSGEYFSLGKTDSSIIFAQKLLPILNEIGSPEELPAYYSLAYYTLSDIYYKQNNFLEAFKYLYMGKQVSGVDHVALSEYNYRIGMILYRQGEYLLAARSFKDAAETYQKDSTFERIYRHQEVLANTGLGYGRAHQPDSAYIWFQKAINYIDAMALSTNRPALFLGAKGVVLGNWGQVYAQEGELEKAIPLLKQSIAINDTSAVLADDAFSQKIKLARIYIQKQQLNLTKPLMRDIEKYKTAHPSLGAEIDWYSLLSAFAELEGDLTLSLASLKKAQTLKDAYLEQKKPLTYTNIVQQLRIIENRNNMLFLQRNNQQKNLYLFLTVVLVLLTLIILALIYFNWRKSKKAVANLNVLNRRIQLQAQELMAGNAEKDRLMRVVAHDLRNPIGSVLSLSRLLQSETGLSNNDRELLILIERSANDALLLIKEILESHQKKQNIKQPVNLRQLVEESTMVQRFSVDEKQQHLTTNLPKGEIEVYANREHLQRVLANLISNASKFSPEKSTIYVDLTSKAGKALICVKDEGIGISHTGRQPSIEELAFQNKSGTKGEQSFGMGLAICKKIIEDHKGRIWYQSSVNGTSFYVEIPLADHAV</sequence>
<dbReference type="Pfam" id="PF02518">
    <property type="entry name" value="HATPase_c"/>
    <property type="match status" value="1"/>
</dbReference>
<keyword evidence="5" id="KW-0472">Membrane</keyword>
<evidence type="ECO:0000259" key="6">
    <source>
        <dbReference type="PROSITE" id="PS50109"/>
    </source>
</evidence>
<dbReference type="Pfam" id="PF00512">
    <property type="entry name" value="HisKA"/>
    <property type="match status" value="1"/>
</dbReference>
<feature type="domain" description="Histidine kinase" evidence="6">
    <location>
        <begin position="463"/>
        <end position="675"/>
    </location>
</feature>
<dbReference type="PROSITE" id="PS50005">
    <property type="entry name" value="TPR"/>
    <property type="match status" value="1"/>
</dbReference>
<feature type="transmembrane region" description="Helical" evidence="5">
    <location>
        <begin position="403"/>
        <end position="424"/>
    </location>
</feature>
<dbReference type="SUPFAM" id="SSF81901">
    <property type="entry name" value="HCP-like"/>
    <property type="match status" value="1"/>
</dbReference>
<dbReference type="PANTHER" id="PTHR43547:SF2">
    <property type="entry name" value="HYBRID SIGNAL TRANSDUCTION HISTIDINE KINASE C"/>
    <property type="match status" value="1"/>
</dbReference>
<dbReference type="InterPro" id="IPR003661">
    <property type="entry name" value="HisK_dim/P_dom"/>
</dbReference>
<dbReference type="InterPro" id="IPR011990">
    <property type="entry name" value="TPR-like_helical_dom_sf"/>
</dbReference>
<dbReference type="InterPro" id="IPR036097">
    <property type="entry name" value="HisK_dim/P_sf"/>
</dbReference>
<dbReference type="Gene3D" id="3.30.565.10">
    <property type="entry name" value="Histidine kinase-like ATPase, C-terminal domain"/>
    <property type="match status" value="1"/>
</dbReference>
<evidence type="ECO:0000256" key="4">
    <source>
        <dbReference type="PROSITE-ProRule" id="PRU00339"/>
    </source>
</evidence>
<dbReference type="InterPro" id="IPR004358">
    <property type="entry name" value="Sig_transdc_His_kin-like_C"/>
</dbReference>